<dbReference type="Proteomes" id="UP000095287">
    <property type="component" value="Unplaced"/>
</dbReference>
<dbReference type="AlphaFoldDB" id="A0A1I8AK49"/>
<proteinExistence type="predicted"/>
<evidence type="ECO:0000313" key="2">
    <source>
        <dbReference type="Proteomes" id="UP000095287"/>
    </source>
</evidence>
<feature type="compositionally biased region" description="Basic and acidic residues" evidence="1">
    <location>
        <begin position="33"/>
        <end position="42"/>
    </location>
</feature>
<keyword evidence="2" id="KW-1185">Reference proteome</keyword>
<feature type="region of interest" description="Disordered" evidence="1">
    <location>
        <begin position="33"/>
        <end position="64"/>
    </location>
</feature>
<feature type="region of interest" description="Disordered" evidence="1">
    <location>
        <begin position="280"/>
        <end position="307"/>
    </location>
</feature>
<dbReference type="WBParaSite" id="L893_g6616.t1">
    <property type="protein sequence ID" value="L893_g6616.t1"/>
    <property type="gene ID" value="L893_g6616"/>
</dbReference>
<organism evidence="2 3">
    <name type="scientific">Steinernema glaseri</name>
    <dbReference type="NCBI Taxonomy" id="37863"/>
    <lineage>
        <taxon>Eukaryota</taxon>
        <taxon>Metazoa</taxon>
        <taxon>Ecdysozoa</taxon>
        <taxon>Nematoda</taxon>
        <taxon>Chromadorea</taxon>
        <taxon>Rhabditida</taxon>
        <taxon>Tylenchina</taxon>
        <taxon>Panagrolaimomorpha</taxon>
        <taxon>Strongyloidoidea</taxon>
        <taxon>Steinernematidae</taxon>
        <taxon>Steinernema</taxon>
    </lineage>
</organism>
<sequence>MSPQLVGFHMSLRALKPQPHLIAKLRLSAPSTRLHDPTEGRCRAPKCSPTPHIRPHHPHPSAPSRVIDRRHGALALGCLFFFFSFFFSVPADSVAAAEGRRGGGACPVRRQQRRRADGCRRVAVSVGGRAARPVVVVASFLPSRTACPACCRSSVRVRASCPEQLVTACVDLGHAKESPFVRAAVRHRHLRAAGSCPAAGAMEPPEACSPDSAVCKSGRVYNDDVDVVDGEKSAHTEASESAAALLKRTPRLLCAAAATESRCKIWQIDRGGRARLARARRVHHKGHARADEADRSGTPLSGPRGHG</sequence>
<evidence type="ECO:0000313" key="3">
    <source>
        <dbReference type="WBParaSite" id="L893_g6616.t1"/>
    </source>
</evidence>
<protein>
    <submittedName>
        <fullName evidence="3">WD_REPEATS_REGION domain-containing protein</fullName>
    </submittedName>
</protein>
<accession>A0A1I8AK49</accession>
<name>A0A1I8AK49_9BILA</name>
<evidence type="ECO:0000256" key="1">
    <source>
        <dbReference type="SAM" id="MobiDB-lite"/>
    </source>
</evidence>
<reference evidence="3" key="1">
    <citation type="submission" date="2016-11" db="UniProtKB">
        <authorList>
            <consortium name="WormBaseParasite"/>
        </authorList>
    </citation>
    <scope>IDENTIFICATION</scope>
</reference>